<sequence length="252" mass="26098">MPAVTVQGVTLGEGRPTIIVPLTAATRADLLAEAAQLPQDGPDVVEWRADRCEILHRPEKLLALGAELSRALRGRPMLLTVRGTAEGGDGDLDDEAYAALLLAATEAGWPDLVDVELSRPEGVLRRVVEGVHRHGVPVVMSHHDFSATPPVEELLALVGRMRALGADVAKVAVMPHSPEDVLTVLTATRRATADAPGEPVITVAMGALGVVSRLGGGVFGSAATFASAGTGSAPGQPPVRGLRDALELLHGS</sequence>
<evidence type="ECO:0000313" key="6">
    <source>
        <dbReference type="Proteomes" id="UP001165561"/>
    </source>
</evidence>
<dbReference type="Gene3D" id="3.20.20.70">
    <property type="entry name" value="Aldolase class I"/>
    <property type="match status" value="1"/>
</dbReference>
<keyword evidence="3 4" id="KW-0704">Schiff base</keyword>
<comment type="similarity">
    <text evidence="4">Belongs to the type-I 3-dehydroquinase family.</text>
</comment>
<dbReference type="Pfam" id="PF01487">
    <property type="entry name" value="DHquinase_I"/>
    <property type="match status" value="1"/>
</dbReference>
<proteinExistence type="inferred from homology"/>
<dbReference type="HAMAP" id="MF_00214">
    <property type="entry name" value="AroD"/>
    <property type="match status" value="1"/>
</dbReference>
<dbReference type="NCBIfam" id="TIGR01093">
    <property type="entry name" value="aroD"/>
    <property type="match status" value="1"/>
</dbReference>
<feature type="binding site" evidence="4">
    <location>
        <position position="82"/>
    </location>
    <ligand>
        <name>3-dehydroquinate</name>
        <dbReference type="ChEBI" id="CHEBI:32364"/>
    </ligand>
</feature>
<evidence type="ECO:0000256" key="3">
    <source>
        <dbReference type="ARBA" id="ARBA00023270"/>
    </source>
</evidence>
<dbReference type="InterPro" id="IPR001381">
    <property type="entry name" value="DHquinase_I"/>
</dbReference>
<dbReference type="EMBL" id="JARACI010000980">
    <property type="protein sequence ID" value="MDD9206809.1"/>
    <property type="molecule type" value="Genomic_DNA"/>
</dbReference>
<comment type="caution">
    <text evidence="4">Lacks conserved residue(s) required for the propagation of feature annotation.</text>
</comment>
<comment type="function">
    <text evidence="4">Involved in the third step of the chorismate pathway, which leads to the biosynthesis of aromatic amino acids. Catalyzes the cis-dehydration of 3-dehydroquinate (DHQ) and introduces the first double bond of the aromatic ring to yield 3-dehydroshikimate.</text>
</comment>
<evidence type="ECO:0000256" key="4">
    <source>
        <dbReference type="HAMAP-Rule" id="MF_00214"/>
    </source>
</evidence>
<dbReference type="GO" id="GO:0003855">
    <property type="term" value="F:3-dehydroquinate dehydratase activity"/>
    <property type="evidence" value="ECO:0007669"/>
    <property type="project" value="UniProtKB-EC"/>
</dbReference>
<dbReference type="PANTHER" id="PTHR43699">
    <property type="entry name" value="3-DEHYDROQUINATE DEHYDRATASE"/>
    <property type="match status" value="1"/>
</dbReference>
<dbReference type="SUPFAM" id="SSF51569">
    <property type="entry name" value="Aldolase"/>
    <property type="match status" value="1"/>
</dbReference>
<keyword evidence="4" id="KW-0028">Amino-acid biosynthesis</keyword>
<name>A0ABT5TXL0_9MICO</name>
<dbReference type="EC" id="4.2.1.10" evidence="4"/>
<reference evidence="5" key="1">
    <citation type="submission" date="2023-02" db="EMBL/GenBank/DDBJ databases">
        <title>Georgenia sp.10Sc9-8, isolated from a soil sample collected from the Taklamakan desert.</title>
        <authorList>
            <person name="Liu S."/>
        </authorList>
    </citation>
    <scope>NUCLEOTIDE SEQUENCE</scope>
    <source>
        <strain evidence="5">10Sc9-8</strain>
    </source>
</reference>
<comment type="catalytic activity">
    <reaction evidence="1 4">
        <text>3-dehydroquinate = 3-dehydroshikimate + H2O</text>
        <dbReference type="Rhea" id="RHEA:21096"/>
        <dbReference type="ChEBI" id="CHEBI:15377"/>
        <dbReference type="ChEBI" id="CHEBI:16630"/>
        <dbReference type="ChEBI" id="CHEBI:32364"/>
        <dbReference type="EC" id="4.2.1.10"/>
    </reaction>
</comment>
<dbReference type="Proteomes" id="UP001165561">
    <property type="component" value="Unassembled WGS sequence"/>
</dbReference>
<feature type="binding site" evidence="4">
    <location>
        <begin position="46"/>
        <end position="48"/>
    </location>
    <ligand>
        <name>3-dehydroquinate</name>
        <dbReference type="ChEBI" id="CHEBI:32364"/>
    </ligand>
</feature>
<dbReference type="PROSITE" id="PS01028">
    <property type="entry name" value="DEHYDROQUINASE_I"/>
    <property type="match status" value="1"/>
</dbReference>
<evidence type="ECO:0000256" key="1">
    <source>
        <dbReference type="ARBA" id="ARBA00001864"/>
    </source>
</evidence>
<feature type="binding site" evidence="4">
    <location>
        <position position="232"/>
    </location>
    <ligand>
        <name>3-dehydroquinate</name>
        <dbReference type="ChEBI" id="CHEBI:32364"/>
    </ligand>
</feature>
<keyword evidence="6" id="KW-1185">Reference proteome</keyword>
<dbReference type="InterPro" id="IPR013785">
    <property type="entry name" value="Aldolase_TIM"/>
</dbReference>
<comment type="subunit">
    <text evidence="4">Homodimer.</text>
</comment>
<feature type="binding site" evidence="4">
    <location>
        <position position="213"/>
    </location>
    <ligand>
        <name>3-dehydroquinate</name>
        <dbReference type="ChEBI" id="CHEBI:32364"/>
    </ligand>
</feature>
<gene>
    <name evidence="4 5" type="primary">aroD</name>
    <name evidence="5" type="ORF">PU560_10070</name>
</gene>
<evidence type="ECO:0000313" key="5">
    <source>
        <dbReference type="EMBL" id="MDD9206809.1"/>
    </source>
</evidence>
<dbReference type="PANTHER" id="PTHR43699:SF1">
    <property type="entry name" value="3-DEHYDROQUINATE DEHYDRATASE"/>
    <property type="match status" value="1"/>
</dbReference>
<dbReference type="InterPro" id="IPR018508">
    <property type="entry name" value="3-dehydroquinate_DH_AS"/>
</dbReference>
<feature type="active site" description="Schiff-base intermediate with substrate" evidence="4">
    <location>
        <position position="170"/>
    </location>
</feature>
<keyword evidence="2 4" id="KW-0456">Lyase</keyword>
<keyword evidence="4" id="KW-0057">Aromatic amino acid biosynthesis</keyword>
<evidence type="ECO:0000256" key="2">
    <source>
        <dbReference type="ARBA" id="ARBA00023239"/>
    </source>
</evidence>
<protein>
    <recommendedName>
        <fullName evidence="4">3-dehydroquinate dehydratase</fullName>
        <shortName evidence="4">3-dehydroquinase</shortName>
        <ecNumber evidence="4">4.2.1.10</ecNumber>
    </recommendedName>
    <alternativeName>
        <fullName evidence="4">Type I DHQase</fullName>
    </alternativeName>
    <alternativeName>
        <fullName evidence="4">Type I dehydroquinase</fullName>
        <shortName evidence="4">DHQ1</shortName>
    </alternativeName>
</protein>
<feature type="binding site" evidence="4">
    <location>
        <position position="236"/>
    </location>
    <ligand>
        <name>3-dehydroquinate</name>
        <dbReference type="ChEBI" id="CHEBI:32364"/>
    </ligand>
</feature>
<comment type="pathway">
    <text evidence="4">Metabolic intermediate biosynthesis; chorismate biosynthesis; chorismate from D-erythrose 4-phosphate and phosphoenolpyruvate: step 3/7.</text>
</comment>
<comment type="caution">
    <text evidence="5">The sequence shown here is derived from an EMBL/GenBank/DDBJ whole genome shotgun (WGS) entry which is preliminary data.</text>
</comment>
<dbReference type="InterPro" id="IPR050146">
    <property type="entry name" value="Type-I_3-dehydroquinase"/>
</dbReference>
<feature type="active site" description="Proton donor/acceptor" evidence="4">
    <location>
        <position position="143"/>
    </location>
</feature>
<dbReference type="CDD" id="cd00502">
    <property type="entry name" value="DHQase_I"/>
    <property type="match status" value="1"/>
</dbReference>
<accession>A0ABT5TXL0</accession>
<organism evidence="5 6">
    <name type="scientific">Georgenia halotolerans</name>
    <dbReference type="NCBI Taxonomy" id="3028317"/>
    <lineage>
        <taxon>Bacteria</taxon>
        <taxon>Bacillati</taxon>
        <taxon>Actinomycetota</taxon>
        <taxon>Actinomycetes</taxon>
        <taxon>Micrococcales</taxon>
        <taxon>Bogoriellaceae</taxon>
        <taxon>Georgenia</taxon>
    </lineage>
</organism>